<dbReference type="InterPro" id="IPR040057">
    <property type="entry name" value="Spe-39"/>
</dbReference>
<dbReference type="Gene3D" id="1.10.150.780">
    <property type="entry name" value="Vps16, C-terminal region"/>
    <property type="match status" value="1"/>
</dbReference>
<accession>A0A0V0J3J2</accession>
<keyword evidence="6" id="KW-0812">Transmembrane</keyword>
<comment type="subcellular location">
    <subcellularLocation>
        <location evidence="2">Cytoplasmic vesicle</location>
    </subcellularLocation>
    <subcellularLocation>
        <location evidence="1">Early endosome</location>
    </subcellularLocation>
    <subcellularLocation>
        <location evidence="3">Late endosome</location>
    </subcellularLocation>
</comment>
<dbReference type="GO" id="GO:0005769">
    <property type="term" value="C:early endosome"/>
    <property type="evidence" value="ECO:0007669"/>
    <property type="project" value="UniProtKB-SubCell"/>
</dbReference>
<evidence type="ECO:0000256" key="3">
    <source>
        <dbReference type="ARBA" id="ARBA00004603"/>
    </source>
</evidence>
<proteinExistence type="predicted"/>
<evidence type="ECO:0000256" key="2">
    <source>
        <dbReference type="ARBA" id="ARBA00004541"/>
    </source>
</evidence>
<organism evidence="6">
    <name type="scientific">Schistocephalus solidus</name>
    <name type="common">Tapeworm</name>
    <dbReference type="NCBI Taxonomy" id="70667"/>
    <lineage>
        <taxon>Eukaryota</taxon>
        <taxon>Metazoa</taxon>
        <taxon>Spiralia</taxon>
        <taxon>Lophotrochozoa</taxon>
        <taxon>Platyhelminthes</taxon>
        <taxon>Cestoda</taxon>
        <taxon>Eucestoda</taxon>
        <taxon>Diphyllobothriidea</taxon>
        <taxon>Diphyllobothriidae</taxon>
        <taxon>Schistocephalus</taxon>
    </lineage>
</organism>
<dbReference type="PANTHER" id="PTHR13364">
    <property type="entry name" value="DEFECTIVE SPERMATOGENESIS PROTEIN 39"/>
    <property type="match status" value="1"/>
</dbReference>
<evidence type="ECO:0000256" key="4">
    <source>
        <dbReference type="ARBA" id="ARBA00022753"/>
    </source>
</evidence>
<keyword evidence="6" id="KW-0472">Membrane</keyword>
<protein>
    <submittedName>
        <fullName evidence="6">Transmembrane protein 147</fullName>
    </submittedName>
</protein>
<keyword evidence="5" id="KW-0968">Cytoplasmic vesicle</keyword>
<keyword evidence="4" id="KW-0967">Endosome</keyword>
<evidence type="ECO:0000256" key="5">
    <source>
        <dbReference type="ARBA" id="ARBA00023329"/>
    </source>
</evidence>
<dbReference type="EMBL" id="GEEE01021946">
    <property type="protein sequence ID" value="JAP41279.1"/>
    <property type="molecule type" value="Transcribed_RNA"/>
</dbReference>
<dbReference type="AlphaFoldDB" id="A0A0V0J3J2"/>
<sequence>MCASTESDIWEESEVQGFSFDDVDSANTTLYNESLTPNFRGETADSPFILIYTNANCAFCKQKLPTVVKYERDTAFCSEECWTKSLRTCVADLRSGGISSWPVEMFVSLDAKRKLLELASETFDGDFLLQVVLLVKSRLDREIFFQVLLENELSYQQYVRFLNETGQITDATALYEAKGCVQDSKIYSFKGFLVSDYPVTRQECEKHIHTLRIFAVTELSSNPNLRAMHASTLQAVDLLEFQTQVNSEWLDFVQKTLPSASEHVKSLLGEISGPLIGQNLASTMVACILMDNKATNGSRAYQLKDKHKMPDEVFRWLALEPLIALQHWMEIDSLLMEKKWFARKCVIGLPVDRLILFLHSKNSPKAVIARYLQYLPDSDTLVDLVVRLGLYGLGIENFVRKKDAAGLRSLHSRVPTSGSNEIQEIEAYLSLPVSFNLSDCKPPDQSMERIHTKGIIAPRNRRRWHVPFAIG</sequence>
<dbReference type="GO" id="GO:0005770">
    <property type="term" value="C:late endosome"/>
    <property type="evidence" value="ECO:0007669"/>
    <property type="project" value="UniProtKB-SubCell"/>
</dbReference>
<dbReference type="EMBL" id="GEEE01013238">
    <property type="protein sequence ID" value="JAP49987.1"/>
    <property type="molecule type" value="Transcribed_RNA"/>
</dbReference>
<evidence type="ECO:0000313" key="6">
    <source>
        <dbReference type="EMBL" id="JAP59837.1"/>
    </source>
</evidence>
<evidence type="ECO:0000256" key="1">
    <source>
        <dbReference type="ARBA" id="ARBA00004412"/>
    </source>
</evidence>
<dbReference type="EMBL" id="GEEE01014286">
    <property type="protein sequence ID" value="JAP48939.1"/>
    <property type="molecule type" value="Transcribed_RNA"/>
</dbReference>
<dbReference type="GO" id="GO:0007034">
    <property type="term" value="P:vacuolar transport"/>
    <property type="evidence" value="ECO:0007669"/>
    <property type="project" value="TreeGrafter"/>
</dbReference>
<dbReference type="GO" id="GO:0006886">
    <property type="term" value="P:intracellular protein transport"/>
    <property type="evidence" value="ECO:0007669"/>
    <property type="project" value="TreeGrafter"/>
</dbReference>
<dbReference type="InterPro" id="IPR038132">
    <property type="entry name" value="Vps16_C_sf"/>
</dbReference>
<reference evidence="6" key="1">
    <citation type="submission" date="2016-01" db="EMBL/GenBank/DDBJ databases">
        <title>Reference transcriptome for the parasite Schistocephalus solidus: insights into the molecular evolution of parasitism.</title>
        <authorList>
            <person name="Hebert F.O."/>
            <person name="Grambauer S."/>
            <person name="Barber I."/>
            <person name="Landry C.R."/>
            <person name="Aubin-Horth N."/>
        </authorList>
    </citation>
    <scope>NUCLEOTIDE SEQUENCE</scope>
</reference>
<dbReference type="EMBL" id="GEEE01003388">
    <property type="protein sequence ID" value="JAP59837.1"/>
    <property type="molecule type" value="Transcribed_RNA"/>
</dbReference>
<name>A0A0V0J3J2_SCHSO</name>
<gene>
    <name evidence="6" type="primary">TM147</name>
    <name evidence="6" type="ORF">TR165766</name>
</gene>
<dbReference type="PANTHER" id="PTHR13364:SF6">
    <property type="entry name" value="SPERMATOGENESIS-DEFECTIVE PROTEIN 39 HOMOLOG"/>
    <property type="match status" value="1"/>
</dbReference>